<evidence type="ECO:0000256" key="2">
    <source>
        <dbReference type="ARBA" id="ARBA00012105"/>
    </source>
</evidence>
<dbReference type="NCBIfam" id="TIGR01549">
    <property type="entry name" value="HAD-SF-IA-v1"/>
    <property type="match status" value="1"/>
</dbReference>
<keyword evidence="3" id="KW-0285">Flavoprotein</keyword>
<dbReference type="SUPFAM" id="SSF82114">
    <property type="entry name" value="Riboflavin kinase-like"/>
    <property type="match status" value="1"/>
</dbReference>
<organism evidence="9 10">
    <name type="scientific">Papaver atlanticum</name>
    <dbReference type="NCBI Taxonomy" id="357466"/>
    <lineage>
        <taxon>Eukaryota</taxon>
        <taxon>Viridiplantae</taxon>
        <taxon>Streptophyta</taxon>
        <taxon>Embryophyta</taxon>
        <taxon>Tracheophyta</taxon>
        <taxon>Spermatophyta</taxon>
        <taxon>Magnoliopsida</taxon>
        <taxon>Ranunculales</taxon>
        <taxon>Papaveraceae</taxon>
        <taxon>Papaveroideae</taxon>
        <taxon>Papaver</taxon>
    </lineage>
</organism>
<dbReference type="InterPro" id="IPR023465">
    <property type="entry name" value="Riboflavin_kinase_dom_sf"/>
</dbReference>
<keyword evidence="10" id="KW-1185">Reference proteome</keyword>
<keyword evidence="6" id="KW-0547">Nucleotide-binding</keyword>
<dbReference type="GO" id="GO:0008531">
    <property type="term" value="F:riboflavin kinase activity"/>
    <property type="evidence" value="ECO:0007669"/>
    <property type="project" value="UniProtKB-EC"/>
</dbReference>
<dbReference type="GO" id="GO:0043136">
    <property type="term" value="F:sn-glycerol 3-phosphatase activity"/>
    <property type="evidence" value="ECO:0007669"/>
    <property type="project" value="TreeGrafter"/>
</dbReference>
<dbReference type="InterPro" id="IPR015865">
    <property type="entry name" value="Riboflavin_kinase_bac/euk"/>
</dbReference>
<dbReference type="InterPro" id="IPR041492">
    <property type="entry name" value="HAD_2"/>
</dbReference>
<dbReference type="AlphaFoldDB" id="A0AAD4T3Z6"/>
<gene>
    <name evidence="9" type="ORF">MKW98_027594</name>
</gene>
<accession>A0AAD4T3Z6</accession>
<dbReference type="Gene3D" id="1.10.150.240">
    <property type="entry name" value="Putative phosphatase, domain 2"/>
    <property type="match status" value="1"/>
</dbReference>
<dbReference type="FunFam" id="3.40.50.1000:FF:000119">
    <property type="entry name" value="Bifunctional riboflavin kinase/FMN phosphatase"/>
    <property type="match status" value="1"/>
</dbReference>
<dbReference type="InterPro" id="IPR006439">
    <property type="entry name" value="HAD-SF_hydro_IA"/>
</dbReference>
<keyword evidence="4" id="KW-0288">FMN</keyword>
<dbReference type="PANTHER" id="PTHR18901">
    <property type="entry name" value="2-DEOXYGLUCOSE-6-PHOSPHATE PHOSPHATASE 2"/>
    <property type="match status" value="1"/>
</dbReference>
<sequence>MSCCNCHHREHEDDEEYDDIAETPPVLAVIMDLDGTLLNTEKATKGILNDFLKKYGKEVDREKEDNKLGMLHSESTAATVKDYDLPLTPEEFSKEIMALLIQRWPLAQALPGANRLIRHLHKQGIPLALASNSRTENVQKKVFNQQGWKESFSVIIGSDQVKSGKPSPDIFLEAAKRMGVDAANCLVIEDSVVGVMAGKAAGMKVVAVPSLQTQPDRYSIADSVLHSLLEFQPELWGLPAFEDWVGNALPIEPMYVQGLLQKGSLCEDTEDGPDALPDQVSGVYFGWARLSSNRIVKTVISVTWHQNTAKRVIRPHLIDEPDECISGQLLHILIVGYIREPSNKVNSPVHLEITEQNMSIASEALDLTMFLHHKNSPLLAEKPIVDDIAEE</sequence>
<dbReference type="InterPro" id="IPR023214">
    <property type="entry name" value="HAD_sf"/>
</dbReference>
<name>A0AAD4T3Z6_9MAGN</name>
<dbReference type="SFLD" id="SFLDG01135">
    <property type="entry name" value="C1.5.6:_HAD__Beta-PGM__Phospha"/>
    <property type="match status" value="1"/>
</dbReference>
<dbReference type="Pfam" id="PF01687">
    <property type="entry name" value="Flavokinase"/>
    <property type="match status" value="1"/>
</dbReference>
<dbReference type="SUPFAM" id="SSF56784">
    <property type="entry name" value="HAD-like"/>
    <property type="match status" value="1"/>
</dbReference>
<dbReference type="SFLD" id="SFLDS00003">
    <property type="entry name" value="Haloacid_Dehalogenase"/>
    <property type="match status" value="1"/>
</dbReference>
<keyword evidence="7" id="KW-0067">ATP-binding</keyword>
<evidence type="ECO:0000313" key="9">
    <source>
        <dbReference type="EMBL" id="KAI3935454.1"/>
    </source>
</evidence>
<dbReference type="SFLD" id="SFLDG01129">
    <property type="entry name" value="C1.5:_HAD__Beta-PGM__Phosphata"/>
    <property type="match status" value="1"/>
</dbReference>
<dbReference type="Proteomes" id="UP001202328">
    <property type="component" value="Unassembled WGS sequence"/>
</dbReference>
<dbReference type="InterPro" id="IPR036412">
    <property type="entry name" value="HAD-like_sf"/>
</dbReference>
<comment type="pathway">
    <text evidence="1">Cofactor biosynthesis; FMN biosynthesis; FMN from riboflavin (ATP route): step 1/1.</text>
</comment>
<feature type="domain" description="Riboflavin kinase" evidence="8">
    <location>
        <begin position="280"/>
        <end position="341"/>
    </location>
</feature>
<evidence type="ECO:0000313" key="10">
    <source>
        <dbReference type="Proteomes" id="UP001202328"/>
    </source>
</evidence>
<evidence type="ECO:0000256" key="5">
    <source>
        <dbReference type="ARBA" id="ARBA00022679"/>
    </source>
</evidence>
<keyword evidence="5" id="KW-0808">Transferase</keyword>
<evidence type="ECO:0000256" key="4">
    <source>
        <dbReference type="ARBA" id="ARBA00022643"/>
    </source>
</evidence>
<evidence type="ECO:0000256" key="3">
    <source>
        <dbReference type="ARBA" id="ARBA00022630"/>
    </source>
</evidence>
<dbReference type="EMBL" id="JAJJMB010006268">
    <property type="protein sequence ID" value="KAI3935454.1"/>
    <property type="molecule type" value="Genomic_DNA"/>
</dbReference>
<dbReference type="EC" id="2.7.1.26" evidence="2"/>
<comment type="caution">
    <text evidence="9">The sequence shown here is derived from an EMBL/GenBank/DDBJ whole genome shotgun (WGS) entry which is preliminary data.</text>
</comment>
<dbReference type="GO" id="GO:0005524">
    <property type="term" value="F:ATP binding"/>
    <property type="evidence" value="ECO:0007669"/>
    <property type="project" value="UniProtKB-KW"/>
</dbReference>
<protein>
    <recommendedName>
        <fullName evidence="2">riboflavin kinase</fullName>
        <ecNumber evidence="2">2.7.1.26</ecNumber>
    </recommendedName>
</protein>
<dbReference type="Gene3D" id="3.40.50.1000">
    <property type="entry name" value="HAD superfamily/HAD-like"/>
    <property type="match status" value="1"/>
</dbReference>
<dbReference type="PANTHER" id="PTHR18901:SF44">
    <property type="entry name" value="OS01G0757900 PROTEIN"/>
    <property type="match status" value="1"/>
</dbReference>
<evidence type="ECO:0000259" key="8">
    <source>
        <dbReference type="Pfam" id="PF01687"/>
    </source>
</evidence>
<reference evidence="9" key="1">
    <citation type="submission" date="2022-04" db="EMBL/GenBank/DDBJ databases">
        <title>A functionally conserved STORR gene fusion in Papaver species that diverged 16.8 million years ago.</title>
        <authorList>
            <person name="Catania T."/>
        </authorList>
    </citation>
    <scope>NUCLEOTIDE SEQUENCE</scope>
    <source>
        <strain evidence="9">S-188037</strain>
    </source>
</reference>
<dbReference type="GO" id="GO:0006114">
    <property type="term" value="P:glycerol biosynthetic process"/>
    <property type="evidence" value="ECO:0007669"/>
    <property type="project" value="TreeGrafter"/>
</dbReference>
<dbReference type="PROSITE" id="PS01228">
    <property type="entry name" value="COF_1"/>
    <property type="match status" value="1"/>
</dbReference>
<dbReference type="InterPro" id="IPR023198">
    <property type="entry name" value="PGP-like_dom2"/>
</dbReference>
<proteinExistence type="predicted"/>
<dbReference type="PRINTS" id="PR00413">
    <property type="entry name" value="HADHALOGNASE"/>
</dbReference>
<evidence type="ECO:0000256" key="7">
    <source>
        <dbReference type="ARBA" id="ARBA00022840"/>
    </source>
</evidence>
<dbReference type="Pfam" id="PF13419">
    <property type="entry name" value="HAD_2"/>
    <property type="match status" value="1"/>
</dbReference>
<dbReference type="GO" id="GO:0009231">
    <property type="term" value="P:riboflavin biosynthetic process"/>
    <property type="evidence" value="ECO:0007669"/>
    <property type="project" value="InterPro"/>
</dbReference>
<dbReference type="Gene3D" id="2.40.30.30">
    <property type="entry name" value="Riboflavin kinase-like"/>
    <property type="match status" value="1"/>
</dbReference>
<dbReference type="NCBIfam" id="TIGR01509">
    <property type="entry name" value="HAD-SF-IA-v3"/>
    <property type="match status" value="1"/>
</dbReference>
<evidence type="ECO:0000256" key="6">
    <source>
        <dbReference type="ARBA" id="ARBA00022741"/>
    </source>
</evidence>
<evidence type="ECO:0000256" key="1">
    <source>
        <dbReference type="ARBA" id="ARBA00005201"/>
    </source>
</evidence>